<evidence type="ECO:0000256" key="11">
    <source>
        <dbReference type="ARBA" id="ARBA00023128"/>
    </source>
</evidence>
<evidence type="ECO:0000256" key="7">
    <source>
        <dbReference type="ARBA" id="ARBA00022737"/>
    </source>
</evidence>
<proteinExistence type="inferred from homology"/>
<evidence type="ECO:0000256" key="6">
    <source>
        <dbReference type="ARBA" id="ARBA00022490"/>
    </source>
</evidence>
<dbReference type="FunFam" id="3.40.50.300:FF:000536">
    <property type="entry name" value="GTPase IMAP family member 8"/>
    <property type="match status" value="1"/>
</dbReference>
<keyword evidence="18" id="KW-1185">Reference proteome</keyword>
<dbReference type="GO" id="GO:0005739">
    <property type="term" value="C:mitochondrion"/>
    <property type="evidence" value="ECO:0007669"/>
    <property type="project" value="UniProtKB-SubCell"/>
</dbReference>
<comment type="caution">
    <text evidence="17">The sequence shown here is derived from an EMBL/GenBank/DDBJ whole genome shotgun (WGS) entry which is preliminary data.</text>
</comment>
<dbReference type="AlphaFoldDB" id="A0A4Z2HZ51"/>
<evidence type="ECO:0000256" key="14">
    <source>
        <dbReference type="ARBA" id="ARBA00073539"/>
    </source>
</evidence>
<dbReference type="SUPFAM" id="SSF52540">
    <property type="entry name" value="P-loop containing nucleoside triphosphate hydrolases"/>
    <property type="match status" value="1"/>
</dbReference>
<dbReference type="PANTHER" id="PTHR10903:SF188">
    <property type="entry name" value="GTPASE IMAP FAMILY MEMBER 2-LIKE-RELATED"/>
    <property type="match status" value="1"/>
</dbReference>
<evidence type="ECO:0000313" key="17">
    <source>
        <dbReference type="EMBL" id="TNN70948.1"/>
    </source>
</evidence>
<gene>
    <name evidence="17" type="primary">GIMAP4_0</name>
    <name evidence="17" type="ORF">EYF80_018764</name>
</gene>
<dbReference type="Gene3D" id="3.40.50.300">
    <property type="entry name" value="P-loop containing nucleotide triphosphate hydrolases"/>
    <property type="match status" value="1"/>
</dbReference>
<evidence type="ECO:0000256" key="4">
    <source>
        <dbReference type="ARBA" id="ARBA00004555"/>
    </source>
</evidence>
<dbReference type="InterPro" id="IPR045058">
    <property type="entry name" value="GIMA/IAN/Toc"/>
</dbReference>
<keyword evidence="6" id="KW-0963">Cytoplasm</keyword>
<evidence type="ECO:0000256" key="2">
    <source>
        <dbReference type="ARBA" id="ARBA00004240"/>
    </source>
</evidence>
<dbReference type="InterPro" id="IPR006703">
    <property type="entry name" value="G_AIG1"/>
</dbReference>
<evidence type="ECO:0000256" key="15">
    <source>
        <dbReference type="ARBA" id="ARBA00077278"/>
    </source>
</evidence>
<comment type="function">
    <text evidence="13">Exerts an anti-apoptotic effect in the immune system and is involved in responses to infections.</text>
</comment>
<evidence type="ECO:0000313" key="18">
    <source>
        <dbReference type="Proteomes" id="UP000314294"/>
    </source>
</evidence>
<accession>A0A4Z2HZ51</accession>
<keyword evidence="9" id="KW-0256">Endoplasmic reticulum</keyword>
<keyword evidence="7" id="KW-0677">Repeat</keyword>
<dbReference type="GO" id="GO:0005525">
    <property type="term" value="F:GTP binding"/>
    <property type="evidence" value="ECO:0007669"/>
    <property type="project" value="UniProtKB-KW"/>
</dbReference>
<dbReference type="Proteomes" id="UP000314294">
    <property type="component" value="Unassembled WGS sequence"/>
</dbReference>
<sequence>MADGEAPLSLSVEEKHKDLGFFSRLPRQEVAELSGDENCSSPVVSDLRIVLLGKTGSGKSATGNTILGRKAFISEISPSSVTQKCEKQGNYVDERNVTVVDTPGVFGNAITEDRLKREMEESIKLSYPGIHIFLLVIRLDAHFTEEEKKAVTWFKDNFGEEFSNYTMVLFTRGDTLMDKSIWEYLGEAPDLKELISVYKERYTVFDNTCMGNRTQALVANRDVLVVFEAFALFTMPPQ</sequence>
<evidence type="ECO:0000256" key="12">
    <source>
        <dbReference type="ARBA" id="ARBA00023134"/>
    </source>
</evidence>
<evidence type="ECO:0000256" key="13">
    <source>
        <dbReference type="ARBA" id="ARBA00056809"/>
    </source>
</evidence>
<dbReference type="PROSITE" id="PS51720">
    <property type="entry name" value="G_AIG1"/>
    <property type="match status" value="1"/>
</dbReference>
<keyword evidence="10" id="KW-0333">Golgi apparatus</keyword>
<evidence type="ECO:0000256" key="9">
    <source>
        <dbReference type="ARBA" id="ARBA00022824"/>
    </source>
</evidence>
<evidence type="ECO:0000259" key="16">
    <source>
        <dbReference type="PROSITE" id="PS51720"/>
    </source>
</evidence>
<comment type="subcellular location">
    <subcellularLocation>
        <location evidence="3">Cytoplasm</location>
        <location evidence="3">Cytosol</location>
    </subcellularLocation>
    <subcellularLocation>
        <location evidence="2">Endoplasmic reticulum</location>
    </subcellularLocation>
    <subcellularLocation>
        <location evidence="4">Golgi apparatus</location>
    </subcellularLocation>
    <subcellularLocation>
        <location evidence="1">Mitochondrion</location>
    </subcellularLocation>
</comment>
<organism evidence="17 18">
    <name type="scientific">Liparis tanakae</name>
    <name type="common">Tanaka's snailfish</name>
    <dbReference type="NCBI Taxonomy" id="230148"/>
    <lineage>
        <taxon>Eukaryota</taxon>
        <taxon>Metazoa</taxon>
        <taxon>Chordata</taxon>
        <taxon>Craniata</taxon>
        <taxon>Vertebrata</taxon>
        <taxon>Euteleostomi</taxon>
        <taxon>Actinopterygii</taxon>
        <taxon>Neopterygii</taxon>
        <taxon>Teleostei</taxon>
        <taxon>Neoteleostei</taxon>
        <taxon>Acanthomorphata</taxon>
        <taxon>Eupercaria</taxon>
        <taxon>Perciformes</taxon>
        <taxon>Cottioidei</taxon>
        <taxon>Cottales</taxon>
        <taxon>Liparidae</taxon>
        <taxon>Liparis</taxon>
    </lineage>
</organism>
<dbReference type="PANTHER" id="PTHR10903">
    <property type="entry name" value="GTPASE, IMAP FAMILY MEMBER-RELATED"/>
    <property type="match status" value="1"/>
</dbReference>
<protein>
    <recommendedName>
        <fullName evidence="14">GTPase IMAP family member 8</fullName>
    </recommendedName>
    <alternativeName>
        <fullName evidence="15">Immune-associated nucleotide-binding protein 9</fullName>
    </alternativeName>
</protein>
<keyword evidence="12" id="KW-0342">GTP-binding</keyword>
<dbReference type="EMBL" id="SRLO01000156">
    <property type="protein sequence ID" value="TNN70948.1"/>
    <property type="molecule type" value="Genomic_DNA"/>
</dbReference>
<evidence type="ECO:0000256" key="3">
    <source>
        <dbReference type="ARBA" id="ARBA00004514"/>
    </source>
</evidence>
<dbReference type="GO" id="GO:0005783">
    <property type="term" value="C:endoplasmic reticulum"/>
    <property type="evidence" value="ECO:0007669"/>
    <property type="project" value="UniProtKB-SubCell"/>
</dbReference>
<evidence type="ECO:0000256" key="5">
    <source>
        <dbReference type="ARBA" id="ARBA00008535"/>
    </source>
</evidence>
<dbReference type="Pfam" id="PF04548">
    <property type="entry name" value="AIG1"/>
    <property type="match status" value="1"/>
</dbReference>
<evidence type="ECO:0000256" key="1">
    <source>
        <dbReference type="ARBA" id="ARBA00004173"/>
    </source>
</evidence>
<keyword evidence="11" id="KW-0496">Mitochondrion</keyword>
<evidence type="ECO:0000256" key="8">
    <source>
        <dbReference type="ARBA" id="ARBA00022741"/>
    </source>
</evidence>
<dbReference type="InterPro" id="IPR027417">
    <property type="entry name" value="P-loop_NTPase"/>
</dbReference>
<keyword evidence="8" id="KW-0547">Nucleotide-binding</keyword>
<comment type="similarity">
    <text evidence="5">Belongs to the TRAFAC class TrmE-Era-EngA-EngB-Septin-like GTPase superfamily. AIG1/Toc34/Toc159-like paraseptin GTPase family. IAN subfamily.</text>
</comment>
<dbReference type="OrthoDB" id="8954335at2759"/>
<reference evidence="17 18" key="1">
    <citation type="submission" date="2019-03" db="EMBL/GenBank/DDBJ databases">
        <title>First draft genome of Liparis tanakae, snailfish: a comprehensive survey of snailfish specific genes.</title>
        <authorList>
            <person name="Kim W."/>
            <person name="Song I."/>
            <person name="Jeong J.-H."/>
            <person name="Kim D."/>
            <person name="Kim S."/>
            <person name="Ryu S."/>
            <person name="Song J.Y."/>
            <person name="Lee S.K."/>
        </authorList>
    </citation>
    <scope>NUCLEOTIDE SEQUENCE [LARGE SCALE GENOMIC DNA]</scope>
    <source>
        <tissue evidence="17">Muscle</tissue>
    </source>
</reference>
<name>A0A4Z2HZ51_9TELE</name>
<evidence type="ECO:0000256" key="10">
    <source>
        <dbReference type="ARBA" id="ARBA00023034"/>
    </source>
</evidence>
<dbReference type="GO" id="GO:0005829">
    <property type="term" value="C:cytosol"/>
    <property type="evidence" value="ECO:0007669"/>
    <property type="project" value="UniProtKB-SubCell"/>
</dbReference>
<dbReference type="GO" id="GO:0005794">
    <property type="term" value="C:Golgi apparatus"/>
    <property type="evidence" value="ECO:0007669"/>
    <property type="project" value="UniProtKB-SubCell"/>
</dbReference>
<feature type="domain" description="AIG1-type G" evidence="16">
    <location>
        <begin position="44"/>
        <end position="238"/>
    </location>
</feature>